<dbReference type="Proteomes" id="UP000466523">
    <property type="component" value="Unassembled WGS sequence"/>
</dbReference>
<dbReference type="PATRIC" id="fig|354243.3.peg.4670"/>
<evidence type="ECO:0000313" key="4">
    <source>
        <dbReference type="EMBL" id="ORA81635.1"/>
    </source>
</evidence>
<dbReference type="OrthoDB" id="4568361at2"/>
<feature type="domain" description="PE-PPE" evidence="1">
    <location>
        <begin position="87"/>
        <end position="316"/>
    </location>
</feature>
<evidence type="ECO:0000313" key="2">
    <source>
        <dbReference type="EMBL" id="NDJ89822.1"/>
    </source>
</evidence>
<dbReference type="SUPFAM" id="SSF53474">
    <property type="entry name" value="alpha/beta-Hydrolases"/>
    <property type="match status" value="1"/>
</dbReference>
<dbReference type="Proteomes" id="UP000092668">
    <property type="component" value="Unassembled WGS sequence"/>
</dbReference>
<reference evidence="3 5" key="1">
    <citation type="submission" date="2015-06" db="EMBL/GenBank/DDBJ databases">
        <title>Genome sequence of Mycobacterium kumamotonense strain Roo.</title>
        <authorList>
            <person name="Greninger A.L."/>
            <person name="Cunningham G."/>
            <person name="Miller S."/>
        </authorList>
    </citation>
    <scope>NUCLEOTIDE SEQUENCE [LARGE SCALE GENOMIC DNA]</scope>
    <source>
        <strain evidence="3 5">Roo</strain>
    </source>
</reference>
<comment type="caution">
    <text evidence="3">The sequence shown here is derived from an EMBL/GenBank/DDBJ whole genome shotgun (WGS) entry which is preliminary data.</text>
</comment>
<dbReference type="AlphaFoldDB" id="A0A1B8S9U3"/>
<evidence type="ECO:0000259" key="1">
    <source>
        <dbReference type="Pfam" id="PF08237"/>
    </source>
</evidence>
<dbReference type="Gene3D" id="3.40.50.1820">
    <property type="entry name" value="alpha/beta hydrolase"/>
    <property type="match status" value="1"/>
</dbReference>
<name>A0A1B8S9U3_9MYCO</name>
<protein>
    <submittedName>
        <fullName evidence="3">PE family protein</fullName>
    </submittedName>
    <submittedName>
        <fullName evidence="2">PE-PPE domain-containing protein</fullName>
    </submittedName>
</protein>
<dbReference type="RefSeq" id="WP_065289640.1">
    <property type="nucleotide sequence ID" value="NZ_JAACYR010000035.1"/>
</dbReference>
<evidence type="ECO:0000313" key="5">
    <source>
        <dbReference type="Proteomes" id="UP000092668"/>
    </source>
</evidence>
<reference evidence="2 7" key="3">
    <citation type="submission" date="2020-01" db="EMBL/GenBank/DDBJ databases">
        <authorList>
            <person name="Sanchez-Estrada R."/>
            <person name="Gonzalez-Y-Merchand J.A."/>
            <person name="Rivera-Gutierrez S."/>
        </authorList>
    </citation>
    <scope>NUCLEOTIDE SEQUENCE [LARGE SCALE GENOMIC DNA]</scope>
    <source>
        <strain evidence="2 7">CST 7247</strain>
    </source>
</reference>
<dbReference type="InterPro" id="IPR029058">
    <property type="entry name" value="AB_hydrolase_fold"/>
</dbReference>
<dbReference type="EMBL" id="LFOE01000069">
    <property type="protein sequence ID" value="OBY29519.1"/>
    <property type="molecule type" value="Genomic_DNA"/>
</dbReference>
<dbReference type="Proteomes" id="UP000192713">
    <property type="component" value="Unassembled WGS sequence"/>
</dbReference>
<dbReference type="STRING" id="354243.BST28_06500"/>
<evidence type="ECO:0000313" key="7">
    <source>
        <dbReference type="Proteomes" id="UP000466523"/>
    </source>
</evidence>
<reference evidence="4 6" key="2">
    <citation type="submission" date="2017-02" db="EMBL/GenBank/DDBJ databases">
        <title>The new phylogeny of genus Mycobacterium.</title>
        <authorList>
            <person name="Tortoli E."/>
            <person name="Trovato A."/>
            <person name="Cirillo D.M."/>
        </authorList>
    </citation>
    <scope>NUCLEOTIDE SEQUENCE [LARGE SCALE GENOMIC DNA]</scope>
    <source>
        <strain evidence="4 6">DSM 45093</strain>
    </source>
</reference>
<evidence type="ECO:0000313" key="3">
    <source>
        <dbReference type="EMBL" id="OBY29519.1"/>
    </source>
</evidence>
<organism evidence="3 5">
    <name type="scientific">Mycolicibacter kumamotonensis</name>
    <dbReference type="NCBI Taxonomy" id="354243"/>
    <lineage>
        <taxon>Bacteria</taxon>
        <taxon>Bacillati</taxon>
        <taxon>Actinomycetota</taxon>
        <taxon>Actinomycetes</taxon>
        <taxon>Mycobacteriales</taxon>
        <taxon>Mycobacteriaceae</taxon>
        <taxon>Mycolicibacter</taxon>
    </lineage>
</organism>
<dbReference type="Pfam" id="PF08237">
    <property type="entry name" value="PE-PPE"/>
    <property type="match status" value="1"/>
</dbReference>
<dbReference type="EMBL" id="MVHU01000006">
    <property type="protein sequence ID" value="ORA81635.1"/>
    <property type="molecule type" value="Genomic_DNA"/>
</dbReference>
<keyword evidence="5" id="KW-1185">Reference proteome</keyword>
<accession>A0A1B8S9U3</accession>
<gene>
    <name evidence="3" type="ORF">ACT18_22575</name>
    <name evidence="4" type="ORF">BST28_06500</name>
    <name evidence="2" type="ORF">GWR20_11755</name>
</gene>
<evidence type="ECO:0000313" key="6">
    <source>
        <dbReference type="Proteomes" id="UP000192713"/>
    </source>
</evidence>
<dbReference type="EMBL" id="JAACYR010000035">
    <property type="protein sequence ID" value="NDJ89822.1"/>
    <property type="molecule type" value="Genomic_DNA"/>
</dbReference>
<proteinExistence type="predicted"/>
<dbReference type="InterPro" id="IPR013228">
    <property type="entry name" value="PE-PPE_C"/>
</dbReference>
<sequence length="539" mass="55521">MIRLLGGYLATGLMIAGAGLIGAPPAGSSALDLRMHAVLLTSGNTADSPLGNGTALIVGASGLPVPPAGYVDAADTYYLAPRGFGGTTQAVVTPESLWPLTGVKNLTTDESFAQGGQILANAITQQIAGGQVDAANPVVVFGYSQGAVVETEAMKLLAEQGVPSDYVHFVMLGNPANPDGGILERFNVPIDGVSPTIPSFGLTFSGATPADLYPTNIYTIEYDGFANFPRYPINFLADLNAFLGMGFSHGAYLGLTAEQIQDAIQLPAAADSLTDYYMIPADSLPLLAPLQFLPVIGMPLYDLLEPATSILVNLGYGCITDAWCEVTDASAPTTFGLFPTNLDWAEVATALGNGVQQGIADAIRDLQDPATYQPTSVLDTPALQGLLETAYRIVGGTVGNPTPTWGEMVQVGLNLLNNAVPGSISGVTIDSPPIDIFNALIANVSNDYATLLPIADTFNALLITLPSVAISFIAQQAADGNLLGGIGEALAAATALLPLGIGFGIVAPVVEAVGLNVINLVNLFPGALEDLANLLPDIP</sequence>